<reference evidence="3" key="1">
    <citation type="submission" date="2016-01" db="EMBL/GenBank/DDBJ databases">
        <title>Draft genome of Chromobacterium sp. F49.</title>
        <authorList>
            <person name="Hong K.W."/>
        </authorList>
    </citation>
    <scope>NUCLEOTIDE SEQUENCE [LARGE SCALE GENOMIC DNA]</scope>
    <source>
        <strain evidence="3">M63</strain>
    </source>
</reference>
<proteinExistence type="predicted"/>
<gene>
    <name evidence="2" type="ORF">AV654_27400</name>
</gene>
<evidence type="ECO:0000313" key="3">
    <source>
        <dbReference type="Proteomes" id="UP000076563"/>
    </source>
</evidence>
<name>A0A165QI03_9BACL</name>
<dbReference type="AlphaFoldDB" id="A0A165QI03"/>
<dbReference type="Proteomes" id="UP000076563">
    <property type="component" value="Unassembled WGS sequence"/>
</dbReference>
<feature type="transmembrane region" description="Helical" evidence="1">
    <location>
        <begin position="24"/>
        <end position="47"/>
    </location>
</feature>
<dbReference type="EMBL" id="LQRA01000074">
    <property type="protein sequence ID" value="KZE75079.1"/>
    <property type="molecule type" value="Genomic_DNA"/>
</dbReference>
<evidence type="ECO:0000256" key="1">
    <source>
        <dbReference type="SAM" id="Phobius"/>
    </source>
</evidence>
<keyword evidence="1" id="KW-1133">Transmembrane helix</keyword>
<comment type="caution">
    <text evidence="2">The sequence shown here is derived from an EMBL/GenBank/DDBJ whole genome shotgun (WGS) entry which is preliminary data.</text>
</comment>
<keyword evidence="1" id="KW-0812">Transmembrane</keyword>
<sequence length="71" mass="8137">MRTGSAVFFPHPPKRTVTAIKRETIVLFIVPPALLTMINEVVIWIHIRRFPCLDFPYGLGIDLHTFGFLSK</sequence>
<evidence type="ECO:0000313" key="2">
    <source>
        <dbReference type="EMBL" id="KZE75079.1"/>
    </source>
</evidence>
<protein>
    <submittedName>
        <fullName evidence="2">Uncharacterized protein</fullName>
    </submittedName>
</protein>
<keyword evidence="1" id="KW-0472">Membrane</keyword>
<organism evidence="2 3">
    <name type="scientific">Paenibacillus elgii</name>
    <dbReference type="NCBI Taxonomy" id="189691"/>
    <lineage>
        <taxon>Bacteria</taxon>
        <taxon>Bacillati</taxon>
        <taxon>Bacillota</taxon>
        <taxon>Bacilli</taxon>
        <taxon>Bacillales</taxon>
        <taxon>Paenibacillaceae</taxon>
        <taxon>Paenibacillus</taxon>
    </lineage>
</organism>
<keyword evidence="3" id="KW-1185">Reference proteome</keyword>
<accession>A0A165QI03</accession>